<keyword evidence="2" id="KW-0342">GTP-binding</keyword>
<proteinExistence type="predicted"/>
<dbReference type="FunFam" id="3.30.70.240:FF:000001">
    <property type="entry name" value="Elongation factor G"/>
    <property type="match status" value="1"/>
</dbReference>
<keyword evidence="4" id="KW-0648">Protein biosynthesis</keyword>
<sequence length="89" mass="10147">DNTGDIMGEVTKRRGRVLGMNPDEDGEQVVEAEVPMSEMQDFTTFLRQLTQGRGWFTFDFVRYETLPQMLEAKVIEQAKALGNFAEEEA</sequence>
<dbReference type="InterPro" id="IPR000640">
    <property type="entry name" value="EFG_V-like"/>
</dbReference>
<feature type="non-terminal residue" evidence="4">
    <location>
        <position position="1"/>
    </location>
</feature>
<feature type="domain" description="Elongation factor EFG" evidence="3">
    <location>
        <begin position="1"/>
        <end position="74"/>
    </location>
</feature>
<evidence type="ECO:0000259" key="3">
    <source>
        <dbReference type="SMART" id="SM00838"/>
    </source>
</evidence>
<name>K1U4E1_9ZZZZ</name>
<protein>
    <submittedName>
        <fullName evidence="4">Protein containing Translation elongation factor EFG/EF2</fullName>
    </submittedName>
</protein>
<reference evidence="4" key="1">
    <citation type="journal article" date="2013" name="Environ. Microbiol.">
        <title>Microbiota from the distal guts of lean and obese adolescents exhibit partial functional redundancy besides clear differences in community structure.</title>
        <authorList>
            <person name="Ferrer M."/>
            <person name="Ruiz A."/>
            <person name="Lanza F."/>
            <person name="Haange S.B."/>
            <person name="Oberbach A."/>
            <person name="Till H."/>
            <person name="Bargiela R."/>
            <person name="Campoy C."/>
            <person name="Segura M.T."/>
            <person name="Richter M."/>
            <person name="von Bergen M."/>
            <person name="Seifert J."/>
            <person name="Suarez A."/>
        </authorList>
    </citation>
    <scope>NUCLEOTIDE SEQUENCE</scope>
</reference>
<keyword evidence="4" id="KW-0251">Elongation factor</keyword>
<dbReference type="AlphaFoldDB" id="K1U4E1"/>
<dbReference type="GO" id="GO:0003746">
    <property type="term" value="F:translation elongation factor activity"/>
    <property type="evidence" value="ECO:0007669"/>
    <property type="project" value="UniProtKB-KW"/>
</dbReference>
<dbReference type="Gene3D" id="3.30.70.240">
    <property type="match status" value="1"/>
</dbReference>
<evidence type="ECO:0000256" key="1">
    <source>
        <dbReference type="ARBA" id="ARBA00022741"/>
    </source>
</evidence>
<dbReference type="SMART" id="SM00838">
    <property type="entry name" value="EFG_C"/>
    <property type="match status" value="1"/>
</dbReference>
<dbReference type="CDD" id="cd03713">
    <property type="entry name" value="EFG_mtEFG_C"/>
    <property type="match status" value="1"/>
</dbReference>
<dbReference type="InterPro" id="IPR014721">
    <property type="entry name" value="Ribsml_uS5_D2-typ_fold_subgr"/>
</dbReference>
<dbReference type="Pfam" id="PF00679">
    <property type="entry name" value="EFG_C"/>
    <property type="match status" value="1"/>
</dbReference>
<evidence type="ECO:0000256" key="2">
    <source>
        <dbReference type="ARBA" id="ARBA00023134"/>
    </source>
</evidence>
<dbReference type="PANTHER" id="PTHR43261">
    <property type="entry name" value="TRANSLATION ELONGATION FACTOR G-RELATED"/>
    <property type="match status" value="1"/>
</dbReference>
<dbReference type="InterPro" id="IPR035647">
    <property type="entry name" value="EFG_III/V"/>
</dbReference>
<dbReference type="EMBL" id="AJWZ01001105">
    <property type="protein sequence ID" value="EKC74829.1"/>
    <property type="molecule type" value="Genomic_DNA"/>
</dbReference>
<dbReference type="GO" id="GO:0005525">
    <property type="term" value="F:GTP binding"/>
    <property type="evidence" value="ECO:0007669"/>
    <property type="project" value="UniProtKB-KW"/>
</dbReference>
<keyword evidence="1" id="KW-0547">Nucleotide-binding</keyword>
<dbReference type="Gene3D" id="3.30.230.10">
    <property type="match status" value="1"/>
</dbReference>
<gene>
    <name evidence="4" type="ORF">OBE_01652</name>
</gene>
<organism evidence="4">
    <name type="scientific">human gut metagenome</name>
    <dbReference type="NCBI Taxonomy" id="408170"/>
    <lineage>
        <taxon>unclassified sequences</taxon>
        <taxon>metagenomes</taxon>
        <taxon>organismal metagenomes</taxon>
    </lineage>
</organism>
<comment type="caution">
    <text evidence="4">The sequence shown here is derived from an EMBL/GenBank/DDBJ whole genome shotgun (WGS) entry which is preliminary data.</text>
</comment>
<dbReference type="GO" id="GO:0032790">
    <property type="term" value="P:ribosome disassembly"/>
    <property type="evidence" value="ECO:0007669"/>
    <property type="project" value="TreeGrafter"/>
</dbReference>
<dbReference type="PANTHER" id="PTHR43261:SF6">
    <property type="entry name" value="ELONGATION FACTOR G-LIKE PROTEIN"/>
    <property type="match status" value="1"/>
</dbReference>
<dbReference type="InterPro" id="IPR035649">
    <property type="entry name" value="EFG_V"/>
</dbReference>
<accession>K1U4E1</accession>
<dbReference type="SUPFAM" id="SSF54980">
    <property type="entry name" value="EF-G C-terminal domain-like"/>
    <property type="match status" value="1"/>
</dbReference>
<evidence type="ECO:0000313" key="4">
    <source>
        <dbReference type="EMBL" id="EKC74829.1"/>
    </source>
</evidence>